<evidence type="ECO:0000313" key="4">
    <source>
        <dbReference type="Proteomes" id="UP000075418"/>
    </source>
</evidence>
<organism evidence="3 4">
    <name type="scientific">Staphylococcus kloosii</name>
    <dbReference type="NCBI Taxonomy" id="29384"/>
    <lineage>
        <taxon>Bacteria</taxon>
        <taxon>Bacillati</taxon>
        <taxon>Bacillota</taxon>
        <taxon>Bacilli</taxon>
        <taxon>Bacillales</taxon>
        <taxon>Staphylococcaceae</taxon>
        <taxon>Staphylococcus</taxon>
    </lineage>
</organism>
<gene>
    <name evidence="3" type="ORF">A0131_07795</name>
</gene>
<proteinExistence type="inferred from homology"/>
<dbReference type="Pfam" id="PF02481">
    <property type="entry name" value="DNA_processg_A"/>
    <property type="match status" value="1"/>
</dbReference>
<dbReference type="GO" id="GO:0009294">
    <property type="term" value="P:DNA-mediated transformation"/>
    <property type="evidence" value="ECO:0007669"/>
    <property type="project" value="InterPro"/>
</dbReference>
<sequence length="292" mass="32877">MAQYTYLKLLAAGFTTLQIYKIIAFAPHFLEASKEEQSAILSHFVRQHHSKALSIAVTLFNKLYVEKIIEKLTLDKVNFISINDNCYPRLLREIANPPVILYYRGNAKLLNNVSFLSVIGSRNATAYTDQALHYLYPAFLQQKIGIVSGLAKGADHSALKLALQYDLPAVAVLAFGHCRHYPAITRTTRNQLEQHGLVISEYPPQTPIKKYNFPLRNRLISGISKGVLITESEMHSGTHITLECTLDQNREVYVIPGRFYDQLSVGNMIAAQQGAKIVMKPEDIIDDFKLTI</sequence>
<dbReference type="Gene3D" id="3.40.50.450">
    <property type="match status" value="1"/>
</dbReference>
<comment type="similarity">
    <text evidence="1">Belongs to the DprA/Smf family.</text>
</comment>
<feature type="domain" description="Smf/DprA SLOG" evidence="2">
    <location>
        <begin position="79"/>
        <end position="288"/>
    </location>
</feature>
<dbReference type="AlphaFoldDB" id="A0A151A5P6"/>
<dbReference type="EMBL" id="LUGM01000002">
    <property type="protein sequence ID" value="KYH14676.1"/>
    <property type="molecule type" value="Genomic_DNA"/>
</dbReference>
<evidence type="ECO:0000313" key="3">
    <source>
        <dbReference type="EMBL" id="KYH14676.1"/>
    </source>
</evidence>
<comment type="caution">
    <text evidence="3">The sequence shown here is derived from an EMBL/GenBank/DDBJ whole genome shotgun (WGS) entry which is preliminary data.</text>
</comment>
<dbReference type="RefSeq" id="WP_061854843.1">
    <property type="nucleotide sequence ID" value="NZ_LUGM01000002.1"/>
</dbReference>
<dbReference type="Proteomes" id="UP000075418">
    <property type="component" value="Unassembled WGS sequence"/>
</dbReference>
<dbReference type="InterPro" id="IPR003488">
    <property type="entry name" value="DprA"/>
</dbReference>
<name>A0A151A5P6_9STAP</name>
<reference evidence="3 4" key="1">
    <citation type="submission" date="2016-02" db="EMBL/GenBank/DDBJ databases">
        <title>Draft genome sequence of hydrocarbon degrading Staphylococcus saprophyticus Strain CNV2, isolated from crude-oil contaminated soil from Noonmati Oil Refinery, Guwahati, Assam, India.</title>
        <authorList>
            <person name="Mukherjee A."/>
            <person name="Chettri B."/>
            <person name="Langpoklakpam J."/>
            <person name="Singh A.K."/>
            <person name="Chattopadhyay D.J."/>
        </authorList>
    </citation>
    <scope>NUCLEOTIDE SEQUENCE [LARGE SCALE GENOMIC DNA]</scope>
    <source>
        <strain evidence="3 4">CNV2</strain>
    </source>
</reference>
<evidence type="ECO:0000256" key="1">
    <source>
        <dbReference type="ARBA" id="ARBA00006525"/>
    </source>
</evidence>
<protein>
    <recommendedName>
        <fullName evidence="2">Smf/DprA SLOG domain-containing protein</fullName>
    </recommendedName>
</protein>
<dbReference type="InterPro" id="IPR057666">
    <property type="entry name" value="DrpA_SLOG"/>
</dbReference>
<accession>A0A151A5P6</accession>
<dbReference type="SUPFAM" id="SSF102405">
    <property type="entry name" value="MCP/YpsA-like"/>
    <property type="match status" value="1"/>
</dbReference>
<dbReference type="PANTHER" id="PTHR43022:SF1">
    <property type="entry name" value="PROTEIN SMF"/>
    <property type="match status" value="1"/>
</dbReference>
<evidence type="ECO:0000259" key="2">
    <source>
        <dbReference type="Pfam" id="PF02481"/>
    </source>
</evidence>
<dbReference type="PANTHER" id="PTHR43022">
    <property type="entry name" value="PROTEIN SMF"/>
    <property type="match status" value="1"/>
</dbReference>